<dbReference type="EMBL" id="MU001683">
    <property type="protein sequence ID" value="KAF2456396.1"/>
    <property type="molecule type" value="Genomic_DNA"/>
</dbReference>
<evidence type="ECO:0000256" key="3">
    <source>
        <dbReference type="ARBA" id="ARBA00022827"/>
    </source>
</evidence>
<organism evidence="6 7">
    <name type="scientific">Lineolata rhizophorae</name>
    <dbReference type="NCBI Taxonomy" id="578093"/>
    <lineage>
        <taxon>Eukaryota</taxon>
        <taxon>Fungi</taxon>
        <taxon>Dikarya</taxon>
        <taxon>Ascomycota</taxon>
        <taxon>Pezizomycotina</taxon>
        <taxon>Dothideomycetes</taxon>
        <taxon>Dothideomycetes incertae sedis</taxon>
        <taxon>Lineolatales</taxon>
        <taxon>Lineolataceae</taxon>
        <taxon>Lineolata</taxon>
    </lineage>
</organism>
<dbReference type="InterPro" id="IPR016169">
    <property type="entry name" value="FAD-bd_PCMH_sub2"/>
</dbReference>
<evidence type="ECO:0000256" key="1">
    <source>
        <dbReference type="ARBA" id="ARBA00001974"/>
    </source>
</evidence>
<evidence type="ECO:0000259" key="5">
    <source>
        <dbReference type="Pfam" id="PF08031"/>
    </source>
</evidence>
<evidence type="ECO:0000256" key="4">
    <source>
        <dbReference type="ARBA" id="ARBA00023002"/>
    </source>
</evidence>
<keyword evidence="3" id="KW-0274">FAD</keyword>
<feature type="domain" description="Berberine/berberine-like" evidence="5">
    <location>
        <begin position="178"/>
        <end position="222"/>
    </location>
</feature>
<dbReference type="Gene3D" id="3.40.462.20">
    <property type="match status" value="1"/>
</dbReference>
<dbReference type="Proteomes" id="UP000799766">
    <property type="component" value="Unassembled WGS sequence"/>
</dbReference>
<dbReference type="InterPro" id="IPR012951">
    <property type="entry name" value="BBE"/>
</dbReference>
<dbReference type="AlphaFoldDB" id="A0A6A6NXB6"/>
<name>A0A6A6NXB6_9PEZI</name>
<reference evidence="6" key="1">
    <citation type="journal article" date="2020" name="Stud. Mycol.">
        <title>101 Dothideomycetes genomes: a test case for predicting lifestyles and emergence of pathogens.</title>
        <authorList>
            <person name="Haridas S."/>
            <person name="Albert R."/>
            <person name="Binder M."/>
            <person name="Bloem J."/>
            <person name="Labutti K."/>
            <person name="Salamov A."/>
            <person name="Andreopoulos B."/>
            <person name="Baker S."/>
            <person name="Barry K."/>
            <person name="Bills G."/>
            <person name="Bluhm B."/>
            <person name="Cannon C."/>
            <person name="Castanera R."/>
            <person name="Culley D."/>
            <person name="Daum C."/>
            <person name="Ezra D."/>
            <person name="Gonzalez J."/>
            <person name="Henrissat B."/>
            <person name="Kuo A."/>
            <person name="Liang C."/>
            <person name="Lipzen A."/>
            <person name="Lutzoni F."/>
            <person name="Magnuson J."/>
            <person name="Mondo S."/>
            <person name="Nolan M."/>
            <person name="Ohm R."/>
            <person name="Pangilinan J."/>
            <person name="Park H.-J."/>
            <person name="Ramirez L."/>
            <person name="Alfaro M."/>
            <person name="Sun H."/>
            <person name="Tritt A."/>
            <person name="Yoshinaga Y."/>
            <person name="Zwiers L.-H."/>
            <person name="Turgeon B."/>
            <person name="Goodwin S."/>
            <person name="Spatafora J."/>
            <person name="Crous P."/>
            <person name="Grigoriev I."/>
        </authorList>
    </citation>
    <scope>NUCLEOTIDE SEQUENCE</scope>
    <source>
        <strain evidence="6">ATCC 16933</strain>
    </source>
</reference>
<evidence type="ECO:0000256" key="2">
    <source>
        <dbReference type="ARBA" id="ARBA00022630"/>
    </source>
</evidence>
<gene>
    <name evidence="6" type="ORF">BDY21DRAFT_346985</name>
</gene>
<keyword evidence="7" id="KW-1185">Reference proteome</keyword>
<dbReference type="GO" id="GO:0050660">
    <property type="term" value="F:flavin adenine dinucleotide binding"/>
    <property type="evidence" value="ECO:0007669"/>
    <property type="project" value="InterPro"/>
</dbReference>
<evidence type="ECO:0000313" key="7">
    <source>
        <dbReference type="Proteomes" id="UP000799766"/>
    </source>
</evidence>
<accession>A0A6A6NXB6</accession>
<comment type="cofactor">
    <cofactor evidence="1">
        <name>FAD</name>
        <dbReference type="ChEBI" id="CHEBI:57692"/>
    </cofactor>
</comment>
<sequence length="225" mass="25087">MRFLIAGGFFALSGVYYGPAEDLAEYRGMLARLGNATEVTVEEVGWMESLEANANGQPLEMSGEYPYHDTFFAKSLMSPALSADAIAAFVDYWFDQAADLPFTRNWYVIVDLYGGPTSAIGAVGRDATAYAHRAATLLKMQFYDRVFFGAYPDDGFGFLDGWVAAVVRAMPAARFGMYINYADTSLSRREAHEMYWGENYERLARVKAVWDPEEVFTFPQAVTPA</sequence>
<dbReference type="PANTHER" id="PTHR42973">
    <property type="entry name" value="BINDING OXIDOREDUCTASE, PUTATIVE (AFU_ORTHOLOGUE AFUA_1G17690)-RELATED"/>
    <property type="match status" value="1"/>
</dbReference>
<dbReference type="PANTHER" id="PTHR42973:SF39">
    <property type="entry name" value="FAD-BINDING PCMH-TYPE DOMAIN-CONTAINING PROTEIN"/>
    <property type="match status" value="1"/>
</dbReference>
<keyword evidence="2" id="KW-0285">Flavoprotein</keyword>
<proteinExistence type="predicted"/>
<protein>
    <submittedName>
        <fullName evidence="6">Berberine and berberine like-domain-containing protein</fullName>
    </submittedName>
</protein>
<dbReference type="Pfam" id="PF08031">
    <property type="entry name" value="BBE"/>
    <property type="match status" value="1"/>
</dbReference>
<evidence type="ECO:0000313" key="6">
    <source>
        <dbReference type="EMBL" id="KAF2456396.1"/>
    </source>
</evidence>
<dbReference type="GO" id="GO:0016491">
    <property type="term" value="F:oxidoreductase activity"/>
    <property type="evidence" value="ECO:0007669"/>
    <property type="project" value="UniProtKB-KW"/>
</dbReference>
<dbReference type="Gene3D" id="3.30.465.10">
    <property type="match status" value="1"/>
</dbReference>
<dbReference type="OrthoDB" id="415825at2759"/>
<keyword evidence="4" id="KW-0560">Oxidoreductase</keyword>
<dbReference type="InterPro" id="IPR050416">
    <property type="entry name" value="FAD-linked_Oxidoreductase"/>
</dbReference>